<evidence type="ECO:0000313" key="8">
    <source>
        <dbReference type="EMBL" id="BDZ43682.1"/>
    </source>
</evidence>
<dbReference type="SUPFAM" id="SSF103473">
    <property type="entry name" value="MFS general substrate transporter"/>
    <property type="match status" value="1"/>
</dbReference>
<keyword evidence="4 6" id="KW-1133">Transmembrane helix</keyword>
<dbReference type="InterPro" id="IPR024671">
    <property type="entry name" value="Atg22-like"/>
</dbReference>
<dbReference type="Proteomes" id="UP001321475">
    <property type="component" value="Chromosome"/>
</dbReference>
<dbReference type="PANTHER" id="PTHR23519">
    <property type="entry name" value="AUTOPHAGY-RELATED PROTEIN 22"/>
    <property type="match status" value="1"/>
</dbReference>
<organism evidence="8 9">
    <name type="scientific">Paraoerskovia sediminicola</name>
    <dbReference type="NCBI Taxonomy" id="1138587"/>
    <lineage>
        <taxon>Bacteria</taxon>
        <taxon>Bacillati</taxon>
        <taxon>Actinomycetota</taxon>
        <taxon>Actinomycetes</taxon>
        <taxon>Micrococcales</taxon>
        <taxon>Cellulomonadaceae</taxon>
        <taxon>Paraoerskovia</taxon>
    </lineage>
</organism>
<dbReference type="InterPro" id="IPR020846">
    <property type="entry name" value="MFS_dom"/>
</dbReference>
<keyword evidence="5 6" id="KW-0472">Membrane</keyword>
<feature type="transmembrane region" description="Helical" evidence="6">
    <location>
        <begin position="116"/>
        <end position="135"/>
    </location>
</feature>
<evidence type="ECO:0000256" key="3">
    <source>
        <dbReference type="ARBA" id="ARBA00022692"/>
    </source>
</evidence>
<sequence>MVSEPALASVPLYDARVTAPDGVTTPTPHRSHRRQVISWSLWDWGSASFNAVVTTFVFTRWITSDAFVEAGAADPDAVMAEHTEWLGWGLTAAGVLIALLAPALGALADASGRRKVWLGVNSVAVFGSMTAMFFVEPTPGSLSDAVILGIVLLSVGNVFFELASVAYNALLLDISTPRTIGRISGIGWGAGYVGGIVLLLILFVGFIDPEVGWFGVTGEDGMDIRISVLLSAVWFAVFAIPVMLWVPESPRTEKAVPIGVLDAYRKLGHDIALLWRERRSTLAYLVASAIYRDGLAGVFTFGAVIASGTFGFSASDVIVFAIAANLVAGVSTIAAGWLDDRIGPRRVVIGALAGICVAGMAVFFLHDGGTSVFWVCGLVLSGCVGPAQSASRGLLARLTDEGKETEAFGLYATTGRAASFFAPLAFSTAIAVSGAQYWGIVGIVAVVAVGLVLLLLVRFPSGVGVDGVADSAAARNG</sequence>
<evidence type="ECO:0000256" key="6">
    <source>
        <dbReference type="SAM" id="Phobius"/>
    </source>
</evidence>
<evidence type="ECO:0000259" key="7">
    <source>
        <dbReference type="PROSITE" id="PS50850"/>
    </source>
</evidence>
<feature type="transmembrane region" description="Helical" evidence="6">
    <location>
        <begin position="282"/>
        <end position="305"/>
    </location>
</feature>
<feature type="domain" description="Major facilitator superfamily (MFS) profile" evidence="7">
    <location>
        <begin position="1"/>
        <end position="460"/>
    </location>
</feature>
<comment type="subcellular location">
    <subcellularLocation>
        <location evidence="1">Cell membrane</location>
        <topology evidence="1">Multi-pass membrane protein</topology>
    </subcellularLocation>
</comment>
<feature type="transmembrane region" description="Helical" evidence="6">
    <location>
        <begin position="226"/>
        <end position="246"/>
    </location>
</feature>
<proteinExistence type="predicted"/>
<feature type="transmembrane region" description="Helical" evidence="6">
    <location>
        <begin position="437"/>
        <end position="457"/>
    </location>
</feature>
<dbReference type="PROSITE" id="PS50850">
    <property type="entry name" value="MFS"/>
    <property type="match status" value="1"/>
</dbReference>
<dbReference type="Pfam" id="PF11700">
    <property type="entry name" value="ATG22"/>
    <property type="match status" value="1"/>
</dbReference>
<dbReference type="EMBL" id="AP027729">
    <property type="protein sequence ID" value="BDZ43682.1"/>
    <property type="molecule type" value="Genomic_DNA"/>
</dbReference>
<feature type="transmembrane region" description="Helical" evidence="6">
    <location>
        <begin position="317"/>
        <end position="338"/>
    </location>
</feature>
<dbReference type="InterPro" id="IPR036259">
    <property type="entry name" value="MFS_trans_sf"/>
</dbReference>
<feature type="transmembrane region" description="Helical" evidence="6">
    <location>
        <begin position="147"/>
        <end position="171"/>
    </location>
</feature>
<name>A0ABN6XIZ2_9CELL</name>
<feature type="transmembrane region" description="Helical" evidence="6">
    <location>
        <begin position="371"/>
        <end position="387"/>
    </location>
</feature>
<dbReference type="PANTHER" id="PTHR23519:SF1">
    <property type="entry name" value="AUTOPHAGY-RELATED PROTEIN 22"/>
    <property type="match status" value="1"/>
</dbReference>
<keyword evidence="2" id="KW-0813">Transport</keyword>
<feature type="transmembrane region" description="Helical" evidence="6">
    <location>
        <begin position="183"/>
        <end position="206"/>
    </location>
</feature>
<keyword evidence="9" id="KW-1185">Reference proteome</keyword>
<evidence type="ECO:0000256" key="1">
    <source>
        <dbReference type="ARBA" id="ARBA00004651"/>
    </source>
</evidence>
<protein>
    <submittedName>
        <fullName evidence="8">MFS transporter</fullName>
    </submittedName>
</protein>
<evidence type="ECO:0000256" key="2">
    <source>
        <dbReference type="ARBA" id="ARBA00022448"/>
    </source>
</evidence>
<evidence type="ECO:0000256" key="4">
    <source>
        <dbReference type="ARBA" id="ARBA00022989"/>
    </source>
</evidence>
<feature type="transmembrane region" description="Helical" evidence="6">
    <location>
        <begin position="408"/>
        <end position="431"/>
    </location>
</feature>
<evidence type="ECO:0000313" key="9">
    <source>
        <dbReference type="Proteomes" id="UP001321475"/>
    </source>
</evidence>
<reference evidence="9" key="1">
    <citation type="journal article" date="2019" name="Int. J. Syst. Evol. Microbiol.">
        <title>The Global Catalogue of Microorganisms (GCM) 10K type strain sequencing project: providing services to taxonomists for standard genome sequencing and annotation.</title>
        <authorList>
            <consortium name="The Broad Institute Genomics Platform"/>
            <consortium name="The Broad Institute Genome Sequencing Center for Infectious Disease"/>
            <person name="Wu L."/>
            <person name="Ma J."/>
        </authorList>
    </citation>
    <scope>NUCLEOTIDE SEQUENCE [LARGE SCALE GENOMIC DNA]</scope>
    <source>
        <strain evidence="9">NBRC 108565</strain>
    </source>
</reference>
<evidence type="ECO:0000256" key="5">
    <source>
        <dbReference type="ARBA" id="ARBA00023136"/>
    </source>
</evidence>
<accession>A0ABN6XIZ2</accession>
<dbReference type="Gene3D" id="1.20.1250.20">
    <property type="entry name" value="MFS general substrate transporter like domains"/>
    <property type="match status" value="1"/>
</dbReference>
<gene>
    <name evidence="8" type="ORF">GCM10025865_29810</name>
</gene>
<feature type="transmembrane region" description="Helical" evidence="6">
    <location>
        <begin position="347"/>
        <end position="365"/>
    </location>
</feature>
<feature type="transmembrane region" description="Helical" evidence="6">
    <location>
        <begin position="85"/>
        <end position="104"/>
    </location>
</feature>
<keyword evidence="3 6" id="KW-0812">Transmembrane</keyword>
<dbReference type="InterPro" id="IPR050495">
    <property type="entry name" value="ATG22/LtaA_families"/>
</dbReference>